<proteinExistence type="predicted"/>
<feature type="coiled-coil region" evidence="1">
    <location>
        <begin position="2"/>
        <end position="36"/>
    </location>
</feature>
<accession>Q16WA5</accession>
<dbReference type="Proteomes" id="UP000682892">
    <property type="component" value="Unassembled WGS sequence"/>
</dbReference>
<gene>
    <name evidence="2" type="ORF">AaeL_AAEL009301</name>
</gene>
<dbReference type="EMBL" id="CH477572">
    <property type="protein sequence ID" value="EAT38845.1"/>
    <property type="molecule type" value="Genomic_DNA"/>
</dbReference>
<dbReference type="PaxDb" id="7159-AAEL009301-PA"/>
<dbReference type="PhylomeDB" id="Q16WA5"/>
<keyword evidence="1" id="KW-0175">Coiled coil</keyword>
<name>Q16WA5_AEDAE</name>
<evidence type="ECO:0000313" key="3">
    <source>
        <dbReference type="Proteomes" id="UP000682892"/>
    </source>
</evidence>
<dbReference type="HOGENOM" id="CLU_089060_1_0_1"/>
<evidence type="ECO:0000256" key="1">
    <source>
        <dbReference type="SAM" id="Coils"/>
    </source>
</evidence>
<protein>
    <submittedName>
        <fullName evidence="2">AAEL009301-PA</fullName>
    </submittedName>
</protein>
<sequence>MSRQAEQDALALRAELDEKVAEIERLQQRLTIATRATASPQDRIAVRRPDFRELRELVSRFNPKEATCLSAQEWIQEIESTAAHYDWDDATKLHCARLNLEGSSKLWWAGVQNEVNTWALFSQKLVRAYPSARDPIYYHNQMTKRRKMREETVEEYVYSQVALGKRAGLSEAVIVKYTIAGLGEFVSKCRVQLGGKIETIDELISQLKWMEGMHH</sequence>
<reference evidence="2" key="3">
    <citation type="submission" date="2012-09" db="EMBL/GenBank/DDBJ databases">
        <authorList>
            <consortium name="VectorBase"/>
        </authorList>
    </citation>
    <scope>NUCLEOTIDE SEQUENCE</scope>
    <source>
        <strain evidence="2">Liverpool</strain>
    </source>
</reference>
<evidence type="ECO:0000313" key="2">
    <source>
        <dbReference type="EMBL" id="EAT38845.1"/>
    </source>
</evidence>
<organism evidence="2 3">
    <name type="scientific">Aedes aegypti</name>
    <name type="common">Yellowfever mosquito</name>
    <name type="synonym">Culex aegypti</name>
    <dbReference type="NCBI Taxonomy" id="7159"/>
    <lineage>
        <taxon>Eukaryota</taxon>
        <taxon>Metazoa</taxon>
        <taxon>Ecdysozoa</taxon>
        <taxon>Arthropoda</taxon>
        <taxon>Hexapoda</taxon>
        <taxon>Insecta</taxon>
        <taxon>Pterygota</taxon>
        <taxon>Neoptera</taxon>
        <taxon>Endopterygota</taxon>
        <taxon>Diptera</taxon>
        <taxon>Nematocera</taxon>
        <taxon>Culicoidea</taxon>
        <taxon>Culicidae</taxon>
        <taxon>Culicinae</taxon>
        <taxon>Aedini</taxon>
        <taxon>Aedes</taxon>
        <taxon>Stegomyia</taxon>
    </lineage>
</organism>
<reference evidence="2" key="1">
    <citation type="submission" date="2005-10" db="EMBL/GenBank/DDBJ databases">
        <authorList>
            <person name="Loftus B.J."/>
            <person name="Nene V.M."/>
            <person name="Hannick L.I."/>
            <person name="Bidwell S."/>
            <person name="Haas B."/>
            <person name="Amedeo P."/>
            <person name="Orvis J."/>
            <person name="Wortman J.R."/>
            <person name="White O.R."/>
            <person name="Salzberg S."/>
            <person name="Shumway M."/>
            <person name="Koo H."/>
            <person name="Zhao Y."/>
            <person name="Holmes M."/>
            <person name="Miller J."/>
            <person name="Schatz M."/>
            <person name="Pop M."/>
            <person name="Pai G."/>
            <person name="Utterback T."/>
            <person name="Rogers Y.-H."/>
            <person name="Kravitz S."/>
            <person name="Fraser C.M."/>
        </authorList>
    </citation>
    <scope>NUCLEOTIDE SEQUENCE</scope>
    <source>
        <strain evidence="2">Liverpool</strain>
    </source>
</reference>
<dbReference type="eggNOG" id="ENOG502TB1W">
    <property type="taxonomic scope" value="Eukaryota"/>
</dbReference>
<dbReference type="AlphaFoldDB" id="Q16WA5"/>
<reference evidence="2" key="2">
    <citation type="journal article" date="2007" name="Science">
        <title>Genome sequence of Aedes aegypti, a major arbovirus vector.</title>
        <authorList>
            <person name="Nene V."/>
            <person name="Wortman J.R."/>
            <person name="Lawson D."/>
            <person name="Haas B."/>
            <person name="Kodira C."/>
            <person name="Tu Z.J."/>
            <person name="Loftus B."/>
            <person name="Xi Z."/>
            <person name="Megy K."/>
            <person name="Grabherr M."/>
            <person name="Ren Q."/>
            <person name="Zdobnov E.M."/>
            <person name="Lobo N.F."/>
            <person name="Campbell K.S."/>
            <person name="Brown S.E."/>
            <person name="Bonaldo M.F."/>
            <person name="Zhu J."/>
            <person name="Sinkins S.P."/>
            <person name="Hogenkamp D.G."/>
            <person name="Amedeo P."/>
            <person name="Arensburger P."/>
            <person name="Atkinson P.W."/>
            <person name="Bidwell S."/>
            <person name="Biedler J."/>
            <person name="Birney E."/>
            <person name="Bruggner R.V."/>
            <person name="Costas J."/>
            <person name="Coy M.R."/>
            <person name="Crabtree J."/>
            <person name="Crawford M."/>
            <person name="Debruyn B."/>
            <person name="Decaprio D."/>
            <person name="Eiglmeier K."/>
            <person name="Eisenstadt E."/>
            <person name="El-Dorry H."/>
            <person name="Gelbart W.M."/>
            <person name="Gomes S.L."/>
            <person name="Hammond M."/>
            <person name="Hannick L.I."/>
            <person name="Hogan J.R."/>
            <person name="Holmes M.H."/>
            <person name="Jaffe D."/>
            <person name="Johnston J.S."/>
            <person name="Kennedy R.C."/>
            <person name="Koo H."/>
            <person name="Kravitz S."/>
            <person name="Kriventseva E.V."/>
            <person name="Kulp D."/>
            <person name="Labutti K."/>
            <person name="Lee E."/>
            <person name="Li S."/>
            <person name="Lovin D.D."/>
            <person name="Mao C."/>
            <person name="Mauceli E."/>
            <person name="Menck C.F."/>
            <person name="Miller J.R."/>
            <person name="Montgomery P."/>
            <person name="Mori A."/>
            <person name="Nascimento A.L."/>
            <person name="Naveira H.F."/>
            <person name="Nusbaum C."/>
            <person name="O'leary S."/>
            <person name="Orvis J."/>
            <person name="Pertea M."/>
            <person name="Quesneville H."/>
            <person name="Reidenbach K.R."/>
            <person name="Rogers Y.H."/>
            <person name="Roth C.W."/>
            <person name="Schneider J.R."/>
            <person name="Schatz M."/>
            <person name="Shumway M."/>
            <person name="Stanke M."/>
            <person name="Stinson E.O."/>
            <person name="Tubio J.M."/>
            <person name="Vanzee J.P."/>
            <person name="Verjovski-Almeida S."/>
            <person name="Werner D."/>
            <person name="White O."/>
            <person name="Wyder S."/>
            <person name="Zeng Q."/>
            <person name="Zhao Q."/>
            <person name="Zhao Y."/>
            <person name="Hill C.A."/>
            <person name="Raikhel A.S."/>
            <person name="Soares M.B."/>
            <person name="Knudson D.L."/>
            <person name="Lee N.H."/>
            <person name="Galagan J."/>
            <person name="Salzberg S.L."/>
            <person name="Paulsen I.T."/>
            <person name="Dimopoulos G."/>
            <person name="Collins F.H."/>
            <person name="Birren B."/>
            <person name="Fraser-Liggett C.M."/>
            <person name="Severson D.W."/>
        </authorList>
    </citation>
    <scope>NUCLEOTIDE SEQUENCE [LARGE SCALE GENOMIC DNA]</scope>
    <source>
        <strain evidence="2">Liverpool</strain>
    </source>
</reference>